<name>A0A2P5HFN2_DIAHE</name>
<keyword evidence="3" id="KW-1185">Reference proteome</keyword>
<gene>
    <name evidence="2" type="ORF">DHEL01_v212560</name>
</gene>
<dbReference type="Proteomes" id="UP000094444">
    <property type="component" value="Unassembled WGS sequence"/>
</dbReference>
<sequence>MVVEKGIKLDFTTRTAIWDEHFGLKGIRPPTGTAFEIRIPAKRSKFLFGAQGHVIPRIRELCLAPVRFATEYYNDWLFISLWFPKTSRFNSQKAPSSNTANIMKQMGEGENSAASQESIRAKKEEQRLALEKEKLARQKAEEMKLAALTKKRQEAKQLLVNQVDEIIKGYPSDSNEDEKKSRSKHIRYLIAIEAKDEGLYSKGLGFTKSEVWTLVTDFWTKTRPKQTSEAQALMYSER</sequence>
<keyword evidence="1" id="KW-0175">Coiled coil</keyword>
<comment type="caution">
    <text evidence="2">The sequence shown here is derived from an EMBL/GenBank/DDBJ whole genome shotgun (WGS) entry which is preliminary data.</text>
</comment>
<evidence type="ECO:0000313" key="3">
    <source>
        <dbReference type="Proteomes" id="UP000094444"/>
    </source>
</evidence>
<proteinExistence type="predicted"/>
<dbReference type="InParanoid" id="A0A2P5HFN2"/>
<dbReference type="EMBL" id="MAVT02002750">
    <property type="protein sequence ID" value="POS69045.1"/>
    <property type="molecule type" value="Genomic_DNA"/>
</dbReference>
<reference evidence="2" key="1">
    <citation type="submission" date="2017-09" db="EMBL/GenBank/DDBJ databases">
        <title>Polyketide synthases of a Diaporthe helianthi virulent isolate.</title>
        <authorList>
            <person name="Baroncelli R."/>
        </authorList>
    </citation>
    <scope>NUCLEOTIDE SEQUENCE [LARGE SCALE GENOMIC DNA]</scope>
    <source>
        <strain evidence="2">7/96</strain>
    </source>
</reference>
<protein>
    <submittedName>
        <fullName evidence="2">Uncharacterized protein</fullName>
    </submittedName>
</protein>
<evidence type="ECO:0000256" key="1">
    <source>
        <dbReference type="SAM" id="Coils"/>
    </source>
</evidence>
<evidence type="ECO:0000313" key="2">
    <source>
        <dbReference type="EMBL" id="POS69045.1"/>
    </source>
</evidence>
<feature type="coiled-coil region" evidence="1">
    <location>
        <begin position="113"/>
        <end position="165"/>
    </location>
</feature>
<accession>A0A2P5HFN2</accession>
<dbReference type="AlphaFoldDB" id="A0A2P5HFN2"/>
<organism evidence="2 3">
    <name type="scientific">Diaporthe helianthi</name>
    <dbReference type="NCBI Taxonomy" id="158607"/>
    <lineage>
        <taxon>Eukaryota</taxon>
        <taxon>Fungi</taxon>
        <taxon>Dikarya</taxon>
        <taxon>Ascomycota</taxon>
        <taxon>Pezizomycotina</taxon>
        <taxon>Sordariomycetes</taxon>
        <taxon>Sordariomycetidae</taxon>
        <taxon>Diaporthales</taxon>
        <taxon>Diaporthaceae</taxon>
        <taxon>Diaporthe</taxon>
    </lineage>
</organism>